<evidence type="ECO:0000259" key="12">
    <source>
        <dbReference type="Pfam" id="PF16589"/>
    </source>
</evidence>
<keyword evidence="2 8" id="KW-0158">Chromosome</keyword>
<feature type="compositionally biased region" description="Acidic residues" evidence="9">
    <location>
        <begin position="834"/>
        <end position="843"/>
    </location>
</feature>
<protein>
    <recommendedName>
        <fullName evidence="8">DNA-binding protein RAP1</fullName>
    </recommendedName>
</protein>
<feature type="domain" description="BRCT" evidence="12">
    <location>
        <begin position="21"/>
        <end position="94"/>
    </location>
</feature>
<dbReference type="GO" id="GO:0031848">
    <property type="term" value="P:protection from non-homologous end joining at telomere"/>
    <property type="evidence" value="ECO:0007669"/>
    <property type="project" value="TreeGrafter"/>
</dbReference>
<evidence type="ECO:0000256" key="6">
    <source>
        <dbReference type="ARBA" id="ARBA00023163"/>
    </source>
</evidence>
<dbReference type="FunFam" id="1.10.10.60:FF:000246">
    <property type="entry name" value="Telomeric repeat-binding factor 2-interacting protein 1"/>
    <property type="match status" value="1"/>
</dbReference>
<dbReference type="Proteomes" id="UP001140510">
    <property type="component" value="Unassembled WGS sequence"/>
</dbReference>
<feature type="region of interest" description="Disordered" evidence="9">
    <location>
        <begin position="382"/>
        <end position="453"/>
    </location>
</feature>
<evidence type="ECO:0000256" key="2">
    <source>
        <dbReference type="ARBA" id="ARBA00022454"/>
    </source>
</evidence>
<reference evidence="13" key="1">
    <citation type="submission" date="2022-10" db="EMBL/GenBank/DDBJ databases">
        <title>Tapping the CABI collections for fungal endophytes: first genome assemblies for Collariella, Neodidymelliopsis, Ascochyta clinopodiicola, Didymella pomorum, Didymosphaeria variabile, Neocosmospora piperis and Neocucurbitaria cava.</title>
        <authorList>
            <person name="Hill R."/>
        </authorList>
    </citation>
    <scope>NUCLEOTIDE SEQUENCE</scope>
    <source>
        <strain evidence="13">IMI 355091</strain>
    </source>
</reference>
<dbReference type="InterPro" id="IPR039595">
    <property type="entry name" value="TE2IP/Rap1"/>
</dbReference>
<dbReference type="GO" id="GO:0005654">
    <property type="term" value="C:nucleoplasm"/>
    <property type="evidence" value="ECO:0007669"/>
    <property type="project" value="UniProtKB-ARBA"/>
</dbReference>
<sequence>MASAVVYDDVAEGASEATGALFEGYKFWVAQRVPIRASYLAKIEANGGQVVKLEKQADFLIADHFRRDCPPGSISYEFIEKSITQGRILDPDNFSAGPRVGTSRDVGSIARPAKGTRAAYTPEEDRQLYKWVRDAERNGVAISGNELYKQLEQRNPRHTWQSWRDRYLKKLQYTPPDAWNVPDNAPPSPPSDQSSRAAEVPVRRTGPVQNKDGAGLDGVAGSASMGTAASKGEAGSKLGATSTEHTTEPPLVKRTGLVKNKDKARTSAATLETVTSEANTGRELPGNSTQPTASDPSSKELSIDQLAATFSTEDWEDLYAFVEHIDAIAANELSYETSWTNWAENKDNQTPQQWRQYYEKVVRPQWLSDPVDKRDRIKRKVEERHANDSSSPTNSQSQSQTQGAGAASQKEIQEDDSDAPSKARLISQRTVSNTLPSDSRLESEATAQQETPQYIRNGYEAALKRIRGNENEIQAAAIGSTDAGRPTKMRKYSLSPSPEIEVADRVNGKQEQPLEISSRASSQHGDSEQLATEDPTRPRTQQRGLQIIDLDEEEESEVESEAPEQSEQLAAGTVRIVPGPGPKRLSEAPEESRYFLFPPGYVEWVELRDAAISAGLSIEDAGKMATHELSLIMASGEQASQGNDDGDETTSEHSGDELESLAPIPRPHAQPRRSSGNRNSEELEENNSDLESVASSTDLTHIAPLPRPQQIPEASDDDENDDDLPSNAPTPRANRSAAFDTQAILSPSQNAPLTRLPRPIDSSPPHHPESEASTTQSLQEFSSYLQDAEDPGVRGKGPVLGPARPTSPTPSATSEASLASDASDASTGAGDPDPPLDGEEMDDFFAEQNAEGFSDEHITKALRRTRFRPGLAMTVLEAWRNGRPLPDKRGIWSLDEDELVESGDGAALAMLGRKHTVDGWGGITERMNFLSAWSRR</sequence>
<dbReference type="Pfam" id="PF08914">
    <property type="entry name" value="Myb_Rap1"/>
    <property type="match status" value="1"/>
</dbReference>
<dbReference type="InterPro" id="IPR015010">
    <property type="entry name" value="TERF2IP_Myb"/>
</dbReference>
<dbReference type="GO" id="GO:0042162">
    <property type="term" value="F:telomeric DNA binding"/>
    <property type="evidence" value="ECO:0007669"/>
    <property type="project" value="TreeGrafter"/>
</dbReference>
<feature type="compositionally biased region" description="Polar residues" evidence="9">
    <location>
        <begin position="772"/>
        <end position="785"/>
    </location>
</feature>
<dbReference type="InterPro" id="IPR009057">
    <property type="entry name" value="Homeodomain-like_sf"/>
</dbReference>
<organism evidence="13 14">
    <name type="scientific">Didymella pomorum</name>
    <dbReference type="NCBI Taxonomy" id="749634"/>
    <lineage>
        <taxon>Eukaryota</taxon>
        <taxon>Fungi</taxon>
        <taxon>Dikarya</taxon>
        <taxon>Ascomycota</taxon>
        <taxon>Pezizomycotina</taxon>
        <taxon>Dothideomycetes</taxon>
        <taxon>Pleosporomycetidae</taxon>
        <taxon>Pleosporales</taxon>
        <taxon>Pleosporineae</taxon>
        <taxon>Didymellaceae</taxon>
        <taxon>Didymella</taxon>
    </lineage>
</organism>
<comment type="caution">
    <text evidence="13">The sequence shown here is derived from an EMBL/GenBank/DDBJ whole genome shotgun (WGS) entry which is preliminary data.</text>
</comment>
<dbReference type="EMBL" id="JAPEVA010000018">
    <property type="protein sequence ID" value="KAJ4407955.1"/>
    <property type="molecule type" value="Genomic_DNA"/>
</dbReference>
<dbReference type="Pfam" id="PF11626">
    <property type="entry name" value="Rap1_C"/>
    <property type="match status" value="1"/>
</dbReference>
<dbReference type="OrthoDB" id="435460at2759"/>
<dbReference type="Gene3D" id="1.10.10.60">
    <property type="entry name" value="Homeodomain-like"/>
    <property type="match status" value="1"/>
</dbReference>
<evidence type="ECO:0000256" key="9">
    <source>
        <dbReference type="SAM" id="MobiDB-lite"/>
    </source>
</evidence>
<feature type="compositionally biased region" description="Acidic residues" evidence="9">
    <location>
        <begin position="549"/>
        <end position="564"/>
    </location>
</feature>
<dbReference type="PANTHER" id="PTHR16466:SF6">
    <property type="entry name" value="TELOMERIC REPEAT-BINDING FACTOR 2-INTERACTING PROTEIN 1"/>
    <property type="match status" value="1"/>
</dbReference>
<keyword evidence="7 8" id="KW-0539">Nucleus</keyword>
<feature type="region of interest" description="Disordered" evidence="9">
    <location>
        <begin position="638"/>
        <end position="843"/>
    </location>
</feature>
<feature type="compositionally biased region" description="Polar residues" evidence="9">
    <location>
        <begin position="267"/>
        <end position="279"/>
    </location>
</feature>
<evidence type="ECO:0000313" key="13">
    <source>
        <dbReference type="EMBL" id="KAJ4407955.1"/>
    </source>
</evidence>
<evidence type="ECO:0000256" key="5">
    <source>
        <dbReference type="ARBA" id="ARBA00023159"/>
    </source>
</evidence>
<keyword evidence="3 8" id="KW-0779">Telomere</keyword>
<proteinExistence type="inferred from homology"/>
<evidence type="ECO:0000259" key="11">
    <source>
        <dbReference type="Pfam" id="PF11626"/>
    </source>
</evidence>
<name>A0A9W9D939_9PLEO</name>
<comment type="similarity">
    <text evidence="1 8">Belongs to the RAP1 family.</text>
</comment>
<evidence type="ECO:0000256" key="3">
    <source>
        <dbReference type="ARBA" id="ARBA00022895"/>
    </source>
</evidence>
<feature type="compositionally biased region" description="Low complexity" evidence="9">
    <location>
        <begin position="802"/>
        <end position="830"/>
    </location>
</feature>
<comment type="subcellular location">
    <subcellularLocation>
        <location evidence="8">Nucleus</location>
    </subcellularLocation>
    <subcellularLocation>
        <location evidence="8">Chromosome</location>
        <location evidence="8">Telomere</location>
    </subcellularLocation>
</comment>
<evidence type="ECO:0000313" key="14">
    <source>
        <dbReference type="Proteomes" id="UP001140510"/>
    </source>
</evidence>
<feature type="domain" description="TRF2-interacting telomeric protein/Rap1 C-terminal" evidence="11">
    <location>
        <begin position="848"/>
        <end position="930"/>
    </location>
</feature>
<dbReference type="CDD" id="cd11655">
    <property type="entry name" value="rap1_myb-like"/>
    <property type="match status" value="1"/>
</dbReference>
<dbReference type="InterPro" id="IPR001357">
    <property type="entry name" value="BRCT_dom"/>
</dbReference>
<evidence type="ECO:0000259" key="10">
    <source>
        <dbReference type="Pfam" id="PF08914"/>
    </source>
</evidence>
<feature type="compositionally biased region" description="Polar residues" evidence="9">
    <location>
        <begin position="286"/>
        <end position="296"/>
    </location>
</feature>
<feature type="compositionally biased region" description="Low complexity" evidence="9">
    <location>
        <begin position="388"/>
        <end position="409"/>
    </location>
</feature>
<feature type="compositionally biased region" description="Polar residues" evidence="9">
    <location>
        <begin position="743"/>
        <end position="752"/>
    </location>
</feature>
<feature type="compositionally biased region" description="Acidic residues" evidence="9">
    <location>
        <begin position="714"/>
        <end position="724"/>
    </location>
</feature>
<dbReference type="SUPFAM" id="SSF46689">
    <property type="entry name" value="Homeodomain-like"/>
    <property type="match status" value="1"/>
</dbReference>
<keyword evidence="5" id="KW-0010">Activator</keyword>
<evidence type="ECO:0000256" key="1">
    <source>
        <dbReference type="ARBA" id="ARBA00010467"/>
    </source>
</evidence>
<accession>A0A9W9D939</accession>
<feature type="region of interest" description="Disordered" evidence="9">
    <location>
        <begin position="174"/>
        <end position="299"/>
    </location>
</feature>
<dbReference type="GO" id="GO:0070187">
    <property type="term" value="C:shelterin complex"/>
    <property type="evidence" value="ECO:0007669"/>
    <property type="project" value="TreeGrafter"/>
</dbReference>
<dbReference type="AlphaFoldDB" id="A0A9W9D939"/>
<dbReference type="GO" id="GO:0010833">
    <property type="term" value="P:telomere maintenance via telomere lengthening"/>
    <property type="evidence" value="ECO:0007669"/>
    <property type="project" value="UniProtKB-UniRule"/>
</dbReference>
<keyword evidence="14" id="KW-1185">Reference proteome</keyword>
<feature type="compositionally biased region" description="Polar residues" evidence="9">
    <location>
        <begin position="427"/>
        <end position="437"/>
    </location>
</feature>
<dbReference type="InterPro" id="IPR021661">
    <property type="entry name" value="Rap1_C"/>
</dbReference>
<keyword evidence="4" id="KW-0805">Transcription regulation</keyword>
<keyword evidence="6" id="KW-0804">Transcription</keyword>
<evidence type="ECO:0000256" key="7">
    <source>
        <dbReference type="ARBA" id="ARBA00023242"/>
    </source>
</evidence>
<dbReference type="Pfam" id="PF16589">
    <property type="entry name" value="BRCT_2"/>
    <property type="match status" value="1"/>
</dbReference>
<evidence type="ECO:0000256" key="8">
    <source>
        <dbReference type="RuleBase" id="RU367107"/>
    </source>
</evidence>
<comment type="subunit">
    <text evidence="8">Homodimer.</text>
</comment>
<comment type="function">
    <text evidence="8">Involved in the regulation of telomere length, clustering and has a specific role in telomere position effect (TPE).</text>
</comment>
<feature type="region of interest" description="Disordered" evidence="9">
    <location>
        <begin position="477"/>
        <end position="588"/>
    </location>
</feature>
<feature type="domain" description="TERF2-interacting telomeric protein 1 Myb" evidence="10">
    <location>
        <begin position="120"/>
        <end position="174"/>
    </location>
</feature>
<dbReference type="PANTHER" id="PTHR16466">
    <property type="entry name" value="TELOMERE REPEAT-BINDING FACTOR 2-INTERACTING PROTEIN 1"/>
    <property type="match status" value="1"/>
</dbReference>
<evidence type="ECO:0000256" key="4">
    <source>
        <dbReference type="ARBA" id="ARBA00023015"/>
    </source>
</evidence>
<gene>
    <name evidence="13" type="ORF">N0V91_003621</name>
</gene>